<dbReference type="PANTHER" id="PTHR12697">
    <property type="entry name" value="PBS LYASE HEAT-LIKE PROTEIN"/>
    <property type="match status" value="1"/>
</dbReference>
<keyword evidence="3" id="KW-0472">Membrane</keyword>
<dbReference type="InterPro" id="IPR004155">
    <property type="entry name" value="PBS_lyase_HEAT"/>
</dbReference>
<dbReference type="Pfam" id="PF13646">
    <property type="entry name" value="HEAT_2"/>
    <property type="match status" value="4"/>
</dbReference>
<dbReference type="InterPro" id="IPR021133">
    <property type="entry name" value="HEAT_type_2"/>
</dbReference>
<organism evidence="4 5">
    <name type="scientific">Corallococcus carmarthensis</name>
    <dbReference type="NCBI Taxonomy" id="2316728"/>
    <lineage>
        <taxon>Bacteria</taxon>
        <taxon>Pseudomonadati</taxon>
        <taxon>Myxococcota</taxon>
        <taxon>Myxococcia</taxon>
        <taxon>Myxococcales</taxon>
        <taxon>Cystobacterineae</taxon>
        <taxon>Myxococcaceae</taxon>
        <taxon>Corallococcus</taxon>
    </lineage>
</organism>
<evidence type="ECO:0000256" key="1">
    <source>
        <dbReference type="ARBA" id="ARBA00045876"/>
    </source>
</evidence>
<dbReference type="InterPro" id="IPR011989">
    <property type="entry name" value="ARM-like"/>
</dbReference>
<evidence type="ECO:0000256" key="2">
    <source>
        <dbReference type="SAM" id="MobiDB-lite"/>
    </source>
</evidence>
<evidence type="ECO:0000256" key="3">
    <source>
        <dbReference type="SAM" id="Phobius"/>
    </source>
</evidence>
<dbReference type="EMBL" id="RAWE01000022">
    <property type="protein sequence ID" value="RKH05045.1"/>
    <property type="molecule type" value="Genomic_DNA"/>
</dbReference>
<feature type="region of interest" description="Disordered" evidence="2">
    <location>
        <begin position="1"/>
        <end position="48"/>
    </location>
</feature>
<dbReference type="Gene3D" id="1.25.10.10">
    <property type="entry name" value="Leucine-rich Repeat Variant"/>
    <property type="match status" value="3"/>
</dbReference>
<feature type="transmembrane region" description="Helical" evidence="3">
    <location>
        <begin position="822"/>
        <end position="844"/>
    </location>
</feature>
<sequence>MAHPSTPGRCARPSAGCSAETSRFAASPPPCRAAANPPQTPCCPRSTCAPRRRRVCECAPSLTPSSQQGPGSPLPVPAPHSLERALRHFSEPLTSLHPEPLEVRLSSRVLGSAKMPTGGSIRMREHMPRQILTLWLCATMTLGDLAQAAQTQQAQDVSPRLRGLLAALDDPSGQVAAGALRLLIKEKRVPDEQIPRLGRMLKDPNPQTRLDTAQALGVLGKAAKQHAPLLTGLLRDPDVSVRQAAAEALGAMGEAAKDQAPLLVDMLKDPDVNVRIAATFALREMGKAAQDQTLRLTGLLKDQHGGVRAAAVQVLVAIGKVPKEEAPHLGDLLKAPKESVRYAATQALGALGEAAKEQAPLLVGMLKDPDSGVREAAVLALGNMGEAAKEQAPLLVGMLKDPNENVSRGAAKALGAMGEAAKEQAPLLVDMLKDPDWSILIPALQALQAMGKAAREQVPRISNLLKDPSPFRRIVAAELLGHMGEAAKEQAPLLVGMLKDPNENVSKGAAKALGALGETAKEQAPYLADMLKDPNEKVRDAAVQALQYMGKAAKDQAPHLVGLLKDPEKDVRKEAAAALGAMGEAAKEQAPYLADMLKDPDEKVRLAAAKALSDMGEFDRKYAPLALELLENETVQYDYEAKGLLMTMAPLELQHVVLLLAKASANPWDRNDWLLCAHVTGGGEPPVERVLRWLPRRAFAGLPTELTLEEARETMHAFAVVWQHSGKYPDLRDDLAEQIVRVASLTKGQWTLTDDKLLVQHQTNLKASYPAHAERLQAIRSSLESWGRVKTFAWTWVGHLCFWLLLLFVYPRSPQVQAVFFWNPWVRTITGFGYVGLLLTWVPILRRRLLAPFANQLLADADLERFPKESYFHGSQVFIPSAGRSVPLLSAVPQLRGQVVLEGASGLGKSLFIRYLLRHSKQLTVFLPAERCREGVLEAIQAKLEGHAKDTAFLQSIIYSGALDIYIDGLNEVTADTRARIVQFVERNFHGNILLATQRMEWTPPITARLYVLQPLSDAQVSEFLASREVLLGEKARLRGPEYLQSCERFVQRVLAPEQPEELRLSMREVLSNPMDLTVIAQMLGEGHSPDLFRLRQQQYELMARDYLEVNLAEFPLNGFAEECHRMRLEDRPSLPEERFGKELLRLESFKIVVRRQWKGPDGREHREWRFRHDKLQEFFIAQALLGQGNPRIAQHMDDPRFRGVYFLLALLMDPESAHQLRDRLVVHAARTRDHSVSDEFVTLLEARRKSEQLLHAPPPRPQDDSDPSNKHGGGERVA</sequence>
<proteinExistence type="predicted"/>
<accession>A0A3A8KLF2</accession>
<keyword evidence="3" id="KW-0812">Transmembrane</keyword>
<dbReference type="InterPro" id="IPR027417">
    <property type="entry name" value="P-loop_NTPase"/>
</dbReference>
<dbReference type="GO" id="GO:0016829">
    <property type="term" value="F:lyase activity"/>
    <property type="evidence" value="ECO:0007669"/>
    <property type="project" value="UniProtKB-KW"/>
</dbReference>
<dbReference type="SMART" id="SM00567">
    <property type="entry name" value="EZ_HEAT"/>
    <property type="match status" value="11"/>
</dbReference>
<feature type="compositionally biased region" description="Basic and acidic residues" evidence="2">
    <location>
        <begin position="1262"/>
        <end position="1279"/>
    </location>
</feature>
<protein>
    <submittedName>
        <fullName evidence="4">PBS lyase</fullName>
    </submittedName>
</protein>
<dbReference type="PANTHER" id="PTHR12697:SF5">
    <property type="entry name" value="DEOXYHYPUSINE HYDROXYLASE"/>
    <property type="match status" value="1"/>
</dbReference>
<evidence type="ECO:0000313" key="5">
    <source>
        <dbReference type="Proteomes" id="UP000268313"/>
    </source>
</evidence>
<evidence type="ECO:0000313" key="4">
    <source>
        <dbReference type="EMBL" id="RKH05045.1"/>
    </source>
</evidence>
<keyword evidence="4" id="KW-0456">Lyase</keyword>
<dbReference type="PROSITE" id="PS50077">
    <property type="entry name" value="HEAT_REPEAT"/>
    <property type="match status" value="5"/>
</dbReference>
<dbReference type="AlphaFoldDB" id="A0A3A8KLF2"/>
<dbReference type="Proteomes" id="UP000268313">
    <property type="component" value="Unassembled WGS sequence"/>
</dbReference>
<comment type="caution">
    <text evidence="4">The sequence shown here is derived from an EMBL/GenBank/DDBJ whole genome shotgun (WGS) entry which is preliminary data.</text>
</comment>
<keyword evidence="5" id="KW-1185">Reference proteome</keyword>
<gene>
    <name evidence="4" type="ORF">D7X32_08995</name>
</gene>
<reference evidence="5" key="1">
    <citation type="submission" date="2018-09" db="EMBL/GenBank/DDBJ databases">
        <authorList>
            <person name="Livingstone P.G."/>
            <person name="Whitworth D.E."/>
        </authorList>
    </citation>
    <scope>NUCLEOTIDE SEQUENCE [LARGE SCALE GENOMIC DNA]</scope>
    <source>
        <strain evidence="5">CA043D</strain>
    </source>
</reference>
<feature type="transmembrane region" description="Helical" evidence="3">
    <location>
        <begin position="791"/>
        <end position="810"/>
    </location>
</feature>
<dbReference type="InterPro" id="IPR016024">
    <property type="entry name" value="ARM-type_fold"/>
</dbReference>
<keyword evidence="3" id="KW-1133">Transmembrane helix</keyword>
<dbReference type="SUPFAM" id="SSF48371">
    <property type="entry name" value="ARM repeat"/>
    <property type="match status" value="2"/>
</dbReference>
<feature type="region of interest" description="Disordered" evidence="2">
    <location>
        <begin position="1251"/>
        <end position="1279"/>
    </location>
</feature>
<comment type="function">
    <text evidence="1">Catalyzes the hydroxylation of the N(6)-(4-aminobutyl)-L-lysine intermediate produced by deoxyhypusine synthase/DHPS on a critical lysine of the eukaryotic translation initiation factor 5A/eIF-5A. This is the second step of the post-translational modification of that lysine into an unusual amino acid residue named hypusine. Hypusination is unique to mature eIF-5A factor and is essential for its function.</text>
</comment>
<dbReference type="SUPFAM" id="SSF52540">
    <property type="entry name" value="P-loop containing nucleoside triphosphate hydrolases"/>
    <property type="match status" value="1"/>
</dbReference>
<name>A0A3A8KLF2_9BACT</name>
<dbReference type="GO" id="GO:0016491">
    <property type="term" value="F:oxidoreductase activity"/>
    <property type="evidence" value="ECO:0007669"/>
    <property type="project" value="TreeGrafter"/>
</dbReference>